<protein>
    <submittedName>
        <fullName evidence="5">Type I restriction-modification system, specificity subunit S</fullName>
    </submittedName>
</protein>
<dbReference type="InterPro" id="IPR052021">
    <property type="entry name" value="Type-I_RS_S_subunit"/>
</dbReference>
<evidence type="ECO:0000313" key="5">
    <source>
        <dbReference type="EMBL" id="ETO40102.1"/>
    </source>
</evidence>
<dbReference type="SUPFAM" id="SSF116734">
    <property type="entry name" value="DNA methylase specificity domain"/>
    <property type="match status" value="2"/>
</dbReference>
<feature type="domain" description="Type I restriction modification DNA specificity" evidence="4">
    <location>
        <begin position="194"/>
        <end position="349"/>
    </location>
</feature>
<name>W9EDF0_9LACO</name>
<accession>W9EDF0</accession>
<dbReference type="InterPro" id="IPR000055">
    <property type="entry name" value="Restrct_endonuc_typeI_TRD"/>
</dbReference>
<keyword evidence="6" id="KW-1185">Reference proteome</keyword>
<comment type="similarity">
    <text evidence="1">Belongs to the type-I restriction system S methylase family.</text>
</comment>
<keyword evidence="2" id="KW-0680">Restriction system</keyword>
<sequence>MKNDKMTPKIRFKGFLEPWEQRKFEDVFNYERPDKYIVKNTDYLIKGTPVLTANKSFVLGYSNEKNVYDKGPSIIFDDFTLESHYVDFSYLVKSSAIKILTPKNNNDIYYLYELLNNANIRPIGHNRHYISVVQRKSTSMSTDVQEQRLISNILKKNKKSIAANERKLSQLKSLKKLFMQRIFIQNWRFKGFTDPWEQRKLGDVFSYSSSKLIANKISNMGNGQYPVFDATALIGNIETYDMTNKYISIIKDGSGVGSIKLRPEKSSVISTMGYLSTKNNSIYFLYYLLSQINLSKYIVGSTIPHIYFSDYKNGKIFVPKSIEQNKIGFFIKYFDESLAANERKLENLKKVKKYLMQNLFV</sequence>
<dbReference type="GO" id="GO:0003677">
    <property type="term" value="F:DNA binding"/>
    <property type="evidence" value="ECO:0007669"/>
    <property type="project" value="UniProtKB-KW"/>
</dbReference>
<dbReference type="Gene3D" id="3.90.220.20">
    <property type="entry name" value="DNA methylase specificity domains"/>
    <property type="match status" value="2"/>
</dbReference>
<comment type="caution">
    <text evidence="5">The sequence shown here is derived from an EMBL/GenBank/DDBJ whole genome shotgun (WGS) entry which is preliminary data.</text>
</comment>
<dbReference type="Pfam" id="PF01420">
    <property type="entry name" value="Methylase_S"/>
    <property type="match status" value="1"/>
</dbReference>
<evidence type="ECO:0000259" key="4">
    <source>
        <dbReference type="Pfam" id="PF01420"/>
    </source>
</evidence>
<reference evidence="5 6" key="1">
    <citation type="submission" date="2012-08" db="EMBL/GenBank/DDBJ databases">
        <title>Genome sequencing of Lactobacillus florum 8D.</title>
        <authorList>
            <person name="Kim E.B."/>
            <person name="Marco M.L."/>
        </authorList>
    </citation>
    <scope>NUCLEOTIDE SEQUENCE [LARGE SCALE GENOMIC DNA]</scope>
    <source>
        <strain evidence="5 6">8D</strain>
    </source>
</reference>
<dbReference type="PATRIC" id="fig|1221538.3.peg.1012"/>
<dbReference type="PANTHER" id="PTHR30408:SF12">
    <property type="entry name" value="TYPE I RESTRICTION ENZYME MJAVIII SPECIFICITY SUBUNIT"/>
    <property type="match status" value="1"/>
</dbReference>
<keyword evidence="3" id="KW-0238">DNA-binding</keyword>
<evidence type="ECO:0000256" key="1">
    <source>
        <dbReference type="ARBA" id="ARBA00010923"/>
    </source>
</evidence>
<dbReference type="Proteomes" id="UP000019474">
    <property type="component" value="Unassembled WGS sequence"/>
</dbReference>
<dbReference type="Gene3D" id="1.10.287.1120">
    <property type="entry name" value="Bipartite methylase S protein"/>
    <property type="match status" value="1"/>
</dbReference>
<dbReference type="InterPro" id="IPR044946">
    <property type="entry name" value="Restrct_endonuc_typeI_TRD_sf"/>
</dbReference>
<evidence type="ECO:0000256" key="3">
    <source>
        <dbReference type="ARBA" id="ARBA00023125"/>
    </source>
</evidence>
<gene>
    <name evidence="5" type="ORF">B808_1006</name>
</gene>
<dbReference type="GO" id="GO:0009307">
    <property type="term" value="P:DNA restriction-modification system"/>
    <property type="evidence" value="ECO:0007669"/>
    <property type="project" value="UniProtKB-KW"/>
</dbReference>
<proteinExistence type="inferred from homology"/>
<evidence type="ECO:0000313" key="6">
    <source>
        <dbReference type="Proteomes" id="UP000019474"/>
    </source>
</evidence>
<dbReference type="PANTHER" id="PTHR30408">
    <property type="entry name" value="TYPE-1 RESTRICTION ENZYME ECOKI SPECIFICITY PROTEIN"/>
    <property type="match status" value="1"/>
</dbReference>
<organism evidence="5 6">
    <name type="scientific">Fructilactobacillus florum 8D</name>
    <dbReference type="NCBI Taxonomy" id="1221538"/>
    <lineage>
        <taxon>Bacteria</taxon>
        <taxon>Bacillati</taxon>
        <taxon>Bacillota</taxon>
        <taxon>Bacilli</taxon>
        <taxon>Lactobacillales</taxon>
        <taxon>Lactobacillaceae</taxon>
        <taxon>Fructilactobacillus</taxon>
    </lineage>
</organism>
<dbReference type="EMBL" id="ALXG01000041">
    <property type="protein sequence ID" value="ETO40102.1"/>
    <property type="molecule type" value="Genomic_DNA"/>
</dbReference>
<dbReference type="AlphaFoldDB" id="W9EDF0"/>
<evidence type="ECO:0000256" key="2">
    <source>
        <dbReference type="ARBA" id="ARBA00022747"/>
    </source>
</evidence>
<dbReference type="RefSeq" id="WP_051393815.1">
    <property type="nucleotide sequence ID" value="NZ_ALXG01000041.1"/>
</dbReference>